<evidence type="ECO:0000259" key="8">
    <source>
        <dbReference type="Pfam" id="PF06808"/>
    </source>
</evidence>
<comment type="subcellular location">
    <subcellularLocation>
        <location evidence="1">Cell inner membrane</location>
        <topology evidence="1">Multi-pass membrane protein</topology>
    </subcellularLocation>
</comment>
<evidence type="ECO:0000256" key="7">
    <source>
        <dbReference type="SAM" id="Phobius"/>
    </source>
</evidence>
<evidence type="ECO:0000256" key="4">
    <source>
        <dbReference type="ARBA" id="ARBA00022692"/>
    </source>
</evidence>
<reference evidence="9 10" key="1">
    <citation type="submission" date="2024-09" db="EMBL/GenBank/DDBJ databases">
        <authorList>
            <person name="Sun Q."/>
            <person name="Mori K."/>
        </authorList>
    </citation>
    <scope>NUCLEOTIDE SEQUENCE [LARGE SCALE GENOMIC DNA]</scope>
    <source>
        <strain evidence="9 10">NCAIM B.02529</strain>
    </source>
</reference>
<protein>
    <submittedName>
        <fullName evidence="9">TRAP transporter large permease</fullName>
    </submittedName>
</protein>
<feature type="transmembrane region" description="Helical" evidence="7">
    <location>
        <begin position="269"/>
        <end position="293"/>
    </location>
</feature>
<evidence type="ECO:0000313" key="10">
    <source>
        <dbReference type="Proteomes" id="UP001589836"/>
    </source>
</evidence>
<accession>A0ABV6LQT7</accession>
<evidence type="ECO:0000256" key="6">
    <source>
        <dbReference type="ARBA" id="ARBA00023136"/>
    </source>
</evidence>
<keyword evidence="3" id="KW-0997">Cell inner membrane</keyword>
<dbReference type="InterPro" id="IPR010656">
    <property type="entry name" value="DctM"/>
</dbReference>
<evidence type="ECO:0000256" key="3">
    <source>
        <dbReference type="ARBA" id="ARBA00022519"/>
    </source>
</evidence>
<name>A0ABV6LQT7_9BACI</name>
<feature type="transmembrane region" description="Helical" evidence="7">
    <location>
        <begin position="241"/>
        <end position="257"/>
    </location>
</feature>
<feature type="transmembrane region" description="Helical" evidence="7">
    <location>
        <begin position="170"/>
        <end position="193"/>
    </location>
</feature>
<keyword evidence="10" id="KW-1185">Reference proteome</keyword>
<evidence type="ECO:0000256" key="2">
    <source>
        <dbReference type="ARBA" id="ARBA00022475"/>
    </source>
</evidence>
<sequence length="428" mass="45113">MTILLLFGTLLLCILLGVPIAISLGLSAIFTILFATDFSLTIVAQRAFTSLDSFPLLAIPFFMLAGILMGKGGVSKKLLDLASSLVGFLVGGLAMVTVVSCMFFSAISGSGPATVAAIGSFMIPEMKARNYGKGFAAAITAASGSIGVIIPPSIPFVLYGVVGSVSVGSMFLAGIIPGIILGLSLMIVSFAISKKHNYVAAQEKVSFLEVLRKVWDAKWALLIPIIILGGIYGSIFTPTEAAVVAVVYAIIIGVFVHKELKLKDLYQCFVEASIINGATMIIIGLSISFAYLMTLEQVPMKMADFLTGVSSNQLIILLIINIFLLIVGAFIDTISALVVLTPILLPVVTNVGVDPLHFGVILVTNLAIGFVTPPLGVNLFVASGISGVRIETIAKAIVPIFIMLVFSLLVITYVPSFSTFLPEYFMGG</sequence>
<organism evidence="9 10">
    <name type="scientific">Pontibacillus salicampi</name>
    <dbReference type="NCBI Taxonomy" id="1449801"/>
    <lineage>
        <taxon>Bacteria</taxon>
        <taxon>Bacillati</taxon>
        <taxon>Bacillota</taxon>
        <taxon>Bacilli</taxon>
        <taxon>Bacillales</taxon>
        <taxon>Bacillaceae</taxon>
        <taxon>Pontibacillus</taxon>
    </lineage>
</organism>
<dbReference type="RefSeq" id="WP_377348724.1">
    <property type="nucleotide sequence ID" value="NZ_JBHLTP010000011.1"/>
</dbReference>
<dbReference type="PIRSF" id="PIRSF006066">
    <property type="entry name" value="HI0050"/>
    <property type="match status" value="1"/>
</dbReference>
<dbReference type="NCBIfam" id="TIGR00786">
    <property type="entry name" value="dctM"/>
    <property type="match status" value="1"/>
</dbReference>
<dbReference type="EMBL" id="JBHLTP010000011">
    <property type="protein sequence ID" value="MFC0524598.1"/>
    <property type="molecule type" value="Genomic_DNA"/>
</dbReference>
<evidence type="ECO:0000256" key="5">
    <source>
        <dbReference type="ARBA" id="ARBA00022989"/>
    </source>
</evidence>
<feature type="transmembrane region" description="Helical" evidence="7">
    <location>
        <begin position="78"/>
        <end position="96"/>
    </location>
</feature>
<gene>
    <name evidence="9" type="ORF">ACFFGV_13560</name>
</gene>
<comment type="caution">
    <text evidence="9">The sequence shown here is derived from an EMBL/GenBank/DDBJ whole genome shotgun (WGS) entry which is preliminary data.</text>
</comment>
<dbReference type="Pfam" id="PF06808">
    <property type="entry name" value="DctM"/>
    <property type="match status" value="1"/>
</dbReference>
<keyword evidence="6 7" id="KW-0472">Membrane</keyword>
<evidence type="ECO:0000256" key="1">
    <source>
        <dbReference type="ARBA" id="ARBA00004429"/>
    </source>
</evidence>
<feature type="transmembrane region" description="Helical" evidence="7">
    <location>
        <begin position="135"/>
        <end position="158"/>
    </location>
</feature>
<keyword evidence="4 7" id="KW-0812">Transmembrane</keyword>
<feature type="transmembrane region" description="Helical" evidence="7">
    <location>
        <begin position="393"/>
        <end position="414"/>
    </location>
</feature>
<dbReference type="PANTHER" id="PTHR33362:SF3">
    <property type="entry name" value="SIALIC ACID TRAP TRANSPORTER PERMEASE PROTEIN SIAT"/>
    <property type="match status" value="1"/>
</dbReference>
<feature type="transmembrane region" description="Helical" evidence="7">
    <location>
        <begin position="359"/>
        <end position="381"/>
    </location>
</feature>
<dbReference type="InterPro" id="IPR004681">
    <property type="entry name" value="TRAP_DctM"/>
</dbReference>
<feature type="transmembrane region" description="Helical" evidence="7">
    <location>
        <begin position="305"/>
        <end position="327"/>
    </location>
</feature>
<proteinExistence type="predicted"/>
<dbReference type="PANTHER" id="PTHR33362">
    <property type="entry name" value="SIALIC ACID TRAP TRANSPORTER PERMEASE PROTEIN SIAT-RELATED"/>
    <property type="match status" value="1"/>
</dbReference>
<feature type="transmembrane region" description="Helical" evidence="7">
    <location>
        <begin position="51"/>
        <end position="69"/>
    </location>
</feature>
<evidence type="ECO:0000313" key="9">
    <source>
        <dbReference type="EMBL" id="MFC0524598.1"/>
    </source>
</evidence>
<keyword evidence="5 7" id="KW-1133">Transmembrane helix</keyword>
<keyword evidence="2" id="KW-1003">Cell membrane</keyword>
<feature type="transmembrane region" description="Helical" evidence="7">
    <location>
        <begin position="214"/>
        <end position="235"/>
    </location>
</feature>
<feature type="transmembrane region" description="Helical" evidence="7">
    <location>
        <begin position="334"/>
        <end position="353"/>
    </location>
</feature>
<feature type="domain" description="TRAP C4-dicarboxylate transport system permease DctM subunit" evidence="8">
    <location>
        <begin position="7"/>
        <end position="416"/>
    </location>
</feature>
<dbReference type="Proteomes" id="UP001589836">
    <property type="component" value="Unassembled WGS sequence"/>
</dbReference>